<dbReference type="InterPro" id="IPR029052">
    <property type="entry name" value="Metallo-depent_PP-like"/>
</dbReference>
<dbReference type="SUPFAM" id="SSF56300">
    <property type="entry name" value="Metallo-dependent phosphatases"/>
    <property type="match status" value="1"/>
</dbReference>
<dbReference type="AlphaFoldDB" id="A0A6N9HNZ5"/>
<proteinExistence type="predicted"/>
<name>A0A6N9HNZ5_9BURK</name>
<dbReference type="PANTHER" id="PTHR46689:SF1">
    <property type="entry name" value="PHOD-LIKE PHOSPHATASE DOMAIN-CONTAINING PROTEIN"/>
    <property type="match status" value="1"/>
</dbReference>
<dbReference type="GO" id="GO:0016020">
    <property type="term" value="C:membrane"/>
    <property type="evidence" value="ECO:0007669"/>
    <property type="project" value="TreeGrafter"/>
</dbReference>
<dbReference type="Gene3D" id="3.60.21.70">
    <property type="entry name" value="PhoD-like phosphatase"/>
    <property type="match status" value="1"/>
</dbReference>
<sequence length="509" mass="57823">MAVVLGPILKFCGCADGKWTVSALVVWTGDTQPTFQATVLPSAASAARPLEVTTRRLRTRLHKRSVHHADNWLICIEQHATRDLQVAYSIDGQVHSFTVPARDNAPTCAYTSCNGFSDYKKMKDIPQDPVWNKMHANHAQRPYHLLLMGGDQVYSDAMWTTTALRDWAAAPNDKKLAKKPVSKTLQTEIDDFFFANYLKVWSYQHIARMLASVPTVMMWDDHDIIDGWGSYPPAFQQSPVFEMIYQVARDYFLLFQQHSATQDELPLRLPLQPGFSKAARIGDYGLLVLDLRSERTPDQVMGAEAWDAAYRWLDAQHDCKHLLIMSSIPVVHPDFSTLEMLLCALPGQQELEDDLKDHWLSRTHQWERLRLIHRLQEWSQQTGGRVTILSGDVHVAAIGAIESRQKHYQGKPITIHQLTSSGVVHPPPPAMALFYLEHVGDRVEELEGGITTAMYKFPGTSHRYIGARNYLSLEPDRAADGRARHRLWANWHVEHEATPYRQAILPLAE</sequence>
<dbReference type="InterPro" id="IPR043904">
    <property type="entry name" value="PhoD_2-like"/>
</dbReference>
<dbReference type="Proteomes" id="UP000448575">
    <property type="component" value="Unassembled WGS sequence"/>
</dbReference>
<accession>A0A6N9HNZ5</accession>
<dbReference type="EMBL" id="WWCJ01000026">
    <property type="protein sequence ID" value="MYN05250.1"/>
    <property type="molecule type" value="Genomic_DNA"/>
</dbReference>
<organism evidence="2 3">
    <name type="scientific">Pseudoduganella guangdongensis</name>
    <dbReference type="NCBI Taxonomy" id="2692179"/>
    <lineage>
        <taxon>Bacteria</taxon>
        <taxon>Pseudomonadati</taxon>
        <taxon>Pseudomonadota</taxon>
        <taxon>Betaproteobacteria</taxon>
        <taxon>Burkholderiales</taxon>
        <taxon>Oxalobacteraceae</taxon>
        <taxon>Telluria group</taxon>
        <taxon>Pseudoduganella</taxon>
    </lineage>
</organism>
<evidence type="ECO:0000313" key="3">
    <source>
        <dbReference type="Proteomes" id="UP000448575"/>
    </source>
</evidence>
<feature type="domain" description="PhoD-like phosphatase" evidence="1">
    <location>
        <begin position="347"/>
        <end position="436"/>
    </location>
</feature>
<feature type="domain" description="PhoD-like phosphatase" evidence="1">
    <location>
        <begin position="130"/>
        <end position="342"/>
    </location>
</feature>
<gene>
    <name evidence="2" type="ORF">GTP41_24445</name>
</gene>
<evidence type="ECO:0000313" key="2">
    <source>
        <dbReference type="EMBL" id="MYN05250.1"/>
    </source>
</evidence>
<protein>
    <submittedName>
        <fullName evidence="2">Alkaline phosphatase family protein</fullName>
    </submittedName>
</protein>
<dbReference type="InterPro" id="IPR038607">
    <property type="entry name" value="PhoD-like_sf"/>
</dbReference>
<dbReference type="CDD" id="cd07389">
    <property type="entry name" value="MPP_PhoD"/>
    <property type="match status" value="1"/>
</dbReference>
<evidence type="ECO:0000259" key="1">
    <source>
        <dbReference type="Pfam" id="PF19050"/>
    </source>
</evidence>
<reference evidence="2 3" key="1">
    <citation type="submission" date="2019-12" db="EMBL/GenBank/DDBJ databases">
        <title>Novel species isolated from a subtropical stream in China.</title>
        <authorList>
            <person name="Lu H."/>
        </authorList>
    </citation>
    <scope>NUCLEOTIDE SEQUENCE [LARGE SCALE GENOMIC DNA]</scope>
    <source>
        <strain evidence="2 3">DS3</strain>
    </source>
</reference>
<comment type="caution">
    <text evidence="2">The sequence shown here is derived from an EMBL/GenBank/DDBJ whole genome shotgun (WGS) entry which is preliminary data.</text>
</comment>
<dbReference type="Pfam" id="PF19050">
    <property type="entry name" value="PhoD_2"/>
    <property type="match status" value="2"/>
</dbReference>
<keyword evidence="3" id="KW-1185">Reference proteome</keyword>
<dbReference type="PANTHER" id="PTHR46689">
    <property type="entry name" value="MEMBRANE PROTEIN, PUTATIVE-RELATED"/>
    <property type="match status" value="1"/>
</dbReference>
<dbReference type="InterPro" id="IPR018946">
    <property type="entry name" value="PhoD-like_MPP"/>
</dbReference>